<gene>
    <name evidence="1" type="ORF">BDN72DRAFT_776817</name>
</gene>
<feature type="non-terminal residue" evidence="1">
    <location>
        <position position="180"/>
    </location>
</feature>
<sequence length="180" mass="20130">MKAHVIAFENPTARIYKKLPPSVEDLEEVLAILFTGPHHPNATTYKRTPFLVRKNVVVNALKWLKLNHVDYQDIEIDYKAMKSYPDDVPPVTVQYRNMESNQNTESMSVFDQEVEDGVDSGPCPFTVHGITGEAANTLSLEASKLVALEHLNTGGKVLAVRHGDAAINVYTKDNIYAQMF</sequence>
<evidence type="ECO:0000313" key="1">
    <source>
        <dbReference type="EMBL" id="TFK62684.1"/>
    </source>
</evidence>
<organism evidence="1 2">
    <name type="scientific">Pluteus cervinus</name>
    <dbReference type="NCBI Taxonomy" id="181527"/>
    <lineage>
        <taxon>Eukaryota</taxon>
        <taxon>Fungi</taxon>
        <taxon>Dikarya</taxon>
        <taxon>Basidiomycota</taxon>
        <taxon>Agaricomycotina</taxon>
        <taxon>Agaricomycetes</taxon>
        <taxon>Agaricomycetidae</taxon>
        <taxon>Agaricales</taxon>
        <taxon>Pluteineae</taxon>
        <taxon>Pluteaceae</taxon>
        <taxon>Pluteus</taxon>
    </lineage>
</organism>
<name>A0ACD3AB98_9AGAR</name>
<evidence type="ECO:0000313" key="2">
    <source>
        <dbReference type="Proteomes" id="UP000308600"/>
    </source>
</evidence>
<reference evidence="1 2" key="1">
    <citation type="journal article" date="2019" name="Nat. Ecol. Evol.">
        <title>Megaphylogeny resolves global patterns of mushroom evolution.</title>
        <authorList>
            <person name="Varga T."/>
            <person name="Krizsan K."/>
            <person name="Foldi C."/>
            <person name="Dima B."/>
            <person name="Sanchez-Garcia M."/>
            <person name="Sanchez-Ramirez S."/>
            <person name="Szollosi G.J."/>
            <person name="Szarkandi J.G."/>
            <person name="Papp V."/>
            <person name="Albert L."/>
            <person name="Andreopoulos W."/>
            <person name="Angelini C."/>
            <person name="Antonin V."/>
            <person name="Barry K.W."/>
            <person name="Bougher N.L."/>
            <person name="Buchanan P."/>
            <person name="Buyck B."/>
            <person name="Bense V."/>
            <person name="Catcheside P."/>
            <person name="Chovatia M."/>
            <person name="Cooper J."/>
            <person name="Damon W."/>
            <person name="Desjardin D."/>
            <person name="Finy P."/>
            <person name="Geml J."/>
            <person name="Haridas S."/>
            <person name="Hughes K."/>
            <person name="Justo A."/>
            <person name="Karasinski D."/>
            <person name="Kautmanova I."/>
            <person name="Kiss B."/>
            <person name="Kocsube S."/>
            <person name="Kotiranta H."/>
            <person name="LaButti K.M."/>
            <person name="Lechner B.E."/>
            <person name="Liimatainen K."/>
            <person name="Lipzen A."/>
            <person name="Lukacs Z."/>
            <person name="Mihaltcheva S."/>
            <person name="Morgado L.N."/>
            <person name="Niskanen T."/>
            <person name="Noordeloos M.E."/>
            <person name="Ohm R.A."/>
            <person name="Ortiz-Santana B."/>
            <person name="Ovrebo C."/>
            <person name="Racz N."/>
            <person name="Riley R."/>
            <person name="Savchenko A."/>
            <person name="Shiryaev A."/>
            <person name="Soop K."/>
            <person name="Spirin V."/>
            <person name="Szebenyi C."/>
            <person name="Tomsovsky M."/>
            <person name="Tulloss R.E."/>
            <person name="Uehling J."/>
            <person name="Grigoriev I.V."/>
            <person name="Vagvolgyi C."/>
            <person name="Papp T."/>
            <person name="Martin F.M."/>
            <person name="Miettinen O."/>
            <person name="Hibbett D.S."/>
            <person name="Nagy L.G."/>
        </authorList>
    </citation>
    <scope>NUCLEOTIDE SEQUENCE [LARGE SCALE GENOMIC DNA]</scope>
    <source>
        <strain evidence="1 2">NL-1719</strain>
    </source>
</reference>
<accession>A0ACD3AB98</accession>
<dbReference type="EMBL" id="ML208566">
    <property type="protein sequence ID" value="TFK62684.1"/>
    <property type="molecule type" value="Genomic_DNA"/>
</dbReference>
<dbReference type="Proteomes" id="UP000308600">
    <property type="component" value="Unassembled WGS sequence"/>
</dbReference>
<keyword evidence="2" id="KW-1185">Reference proteome</keyword>
<protein>
    <submittedName>
        <fullName evidence="1">Uncharacterized protein</fullName>
    </submittedName>
</protein>
<proteinExistence type="predicted"/>